<sequence length="47" mass="5236">MNTTEKTPGPWWKKVMWLVVIWSGSVAALFVVSLLLKSFMNAAGLRA</sequence>
<dbReference type="RefSeq" id="WP_136484160.1">
    <property type="nucleotide sequence ID" value="NZ_CP076643.1"/>
</dbReference>
<dbReference type="KEGG" id="vos:KNV97_12585"/>
<keyword evidence="3" id="KW-1185">Reference proteome</keyword>
<gene>
    <name evidence="2" type="ORF">KNV97_12585</name>
</gene>
<dbReference type="Proteomes" id="UP000694232">
    <property type="component" value="Chromosome 1"/>
</dbReference>
<dbReference type="Pfam" id="PF10617">
    <property type="entry name" value="DUF2474"/>
    <property type="match status" value="1"/>
</dbReference>
<feature type="transmembrane region" description="Helical" evidence="1">
    <location>
        <begin position="15"/>
        <end position="36"/>
    </location>
</feature>
<keyword evidence="1" id="KW-0472">Membrane</keyword>
<keyword evidence="1" id="KW-1133">Transmembrane helix</keyword>
<dbReference type="InterPro" id="IPR018895">
    <property type="entry name" value="DUF2474"/>
</dbReference>
<name>A0A975UBX5_9VIBR</name>
<evidence type="ECO:0000313" key="3">
    <source>
        <dbReference type="Proteomes" id="UP000694232"/>
    </source>
</evidence>
<evidence type="ECO:0000313" key="2">
    <source>
        <dbReference type="EMBL" id="QXO19033.1"/>
    </source>
</evidence>
<evidence type="ECO:0000256" key="1">
    <source>
        <dbReference type="SAM" id="Phobius"/>
    </source>
</evidence>
<keyword evidence="1" id="KW-0812">Transmembrane</keyword>
<accession>A0A975UBX5</accession>
<dbReference type="AlphaFoldDB" id="A0A975UBX5"/>
<reference evidence="2" key="1">
    <citation type="submission" date="2021-06" db="EMBL/GenBank/DDBJ databases">
        <title>Vibrio nov. sp., novel gut bacterium isolated from Yellow Sea oyster.</title>
        <authorList>
            <person name="Muhammad N."/>
            <person name="Nguyen T.H."/>
            <person name="Lee Y.-J."/>
            <person name="Ko J."/>
            <person name="Kim S.-G."/>
        </authorList>
    </citation>
    <scope>NUCLEOTIDE SEQUENCE</scope>
    <source>
        <strain evidence="2">OG9-811</strain>
    </source>
</reference>
<organism evidence="2 3">
    <name type="scientific">Vibrio ostreae</name>
    <dbReference type="NCBI Taxonomy" id="2841925"/>
    <lineage>
        <taxon>Bacteria</taxon>
        <taxon>Pseudomonadati</taxon>
        <taxon>Pseudomonadota</taxon>
        <taxon>Gammaproteobacteria</taxon>
        <taxon>Vibrionales</taxon>
        <taxon>Vibrionaceae</taxon>
        <taxon>Vibrio</taxon>
    </lineage>
</organism>
<dbReference type="EMBL" id="CP076643">
    <property type="protein sequence ID" value="QXO19033.1"/>
    <property type="molecule type" value="Genomic_DNA"/>
</dbReference>
<protein>
    <submittedName>
        <fullName evidence="2">DUF2474 domain-containing protein</fullName>
    </submittedName>
</protein>
<proteinExistence type="predicted"/>